<protein>
    <submittedName>
        <fullName evidence="2">Uncharacterized protein</fullName>
    </submittedName>
</protein>
<sequence>CLSPLNVRFADTPKDKEVRKMQQKLNESFLQQIANNTSSITKETNEDLTSLNLMLFNRLYSNNINDLSCGDNNHNGLASKLIKHQQNNLFETNTNTTSIFYSGDQSKEQQQQQQQHLTNSKGHSLRLPVIMNLLLS</sequence>
<feature type="region of interest" description="Disordered" evidence="1">
    <location>
        <begin position="103"/>
        <end position="122"/>
    </location>
</feature>
<dbReference type="AlphaFoldDB" id="A0A821P0W8"/>
<keyword evidence="3" id="KW-1185">Reference proteome</keyword>
<name>A0A821P0W8_9BILA</name>
<evidence type="ECO:0000256" key="1">
    <source>
        <dbReference type="SAM" id="MobiDB-lite"/>
    </source>
</evidence>
<feature type="non-terminal residue" evidence="2">
    <location>
        <position position="1"/>
    </location>
</feature>
<dbReference type="EMBL" id="CAJOBP010046750">
    <property type="protein sequence ID" value="CAF4793346.1"/>
    <property type="molecule type" value="Genomic_DNA"/>
</dbReference>
<proteinExistence type="predicted"/>
<organism evidence="2 3">
    <name type="scientific">Rotaria socialis</name>
    <dbReference type="NCBI Taxonomy" id="392032"/>
    <lineage>
        <taxon>Eukaryota</taxon>
        <taxon>Metazoa</taxon>
        <taxon>Spiralia</taxon>
        <taxon>Gnathifera</taxon>
        <taxon>Rotifera</taxon>
        <taxon>Eurotatoria</taxon>
        <taxon>Bdelloidea</taxon>
        <taxon>Philodinida</taxon>
        <taxon>Philodinidae</taxon>
        <taxon>Rotaria</taxon>
    </lineage>
</organism>
<gene>
    <name evidence="2" type="ORF">UJA718_LOCUS40941</name>
</gene>
<reference evidence="2" key="1">
    <citation type="submission" date="2021-02" db="EMBL/GenBank/DDBJ databases">
        <authorList>
            <person name="Nowell W R."/>
        </authorList>
    </citation>
    <scope>NUCLEOTIDE SEQUENCE</scope>
</reference>
<comment type="caution">
    <text evidence="2">The sequence shown here is derived from an EMBL/GenBank/DDBJ whole genome shotgun (WGS) entry which is preliminary data.</text>
</comment>
<evidence type="ECO:0000313" key="3">
    <source>
        <dbReference type="Proteomes" id="UP000663873"/>
    </source>
</evidence>
<dbReference type="Proteomes" id="UP000663873">
    <property type="component" value="Unassembled WGS sequence"/>
</dbReference>
<evidence type="ECO:0000313" key="2">
    <source>
        <dbReference type="EMBL" id="CAF4793346.1"/>
    </source>
</evidence>
<accession>A0A821P0W8</accession>